<dbReference type="InterPro" id="IPR036695">
    <property type="entry name" value="Arg-tRNA-synth_N_sf"/>
</dbReference>
<evidence type="ECO:0000256" key="8">
    <source>
        <dbReference type="ARBA" id="ARBA00023146"/>
    </source>
</evidence>
<evidence type="ECO:0000259" key="13">
    <source>
        <dbReference type="SMART" id="SM01016"/>
    </source>
</evidence>
<sequence>METIKEKISSLVEKAIKENQAKGFLPDFGLPPIIIETPEEKEHGDYATNIALRIGGAVKRNPWQVAETIIAEIKALKPDLFAKIEIAGPGFINFFLSEKYLQAQVAEILKEKENYGDLKIGAGKKIQVEFISANPTGPLTLGNARGGFFGDVLANVLQKAGFKVEKAYYINDYGMQVLGLGHSVLKDSEAVYKGDYIDGLSKKIRTKDPYKAGEMAAKRIIKEIIAKTVAKMGIKYDEWISETKLHQTGWSGKALAILKEKDLLYEDGGAVWFKAKKLGDSRDRVVIKQDGWKTYLAGDAGLHLYKFSEKKFAKVINIWGADHYGDVSGLQAVVEALGHKGKLEIILLQFVTLVKEGKPFKMSKRLGTYVTVDELLEMANLDAARFFFLTRSPDTHLNFDLDLAREQSEKNPVYYVQYGHARICSIIRKIKNQKLNILLRKYRSKNTYQNLKILNHQSEIALMKQLIRFPEIVEETAKDYQVQRLPQYAIDLATSFHQFYGECWVISEDKNLSQARLALVLATKTVLKNTLDLMGISAPARM</sequence>
<dbReference type="Gene3D" id="1.10.730.10">
    <property type="entry name" value="Isoleucyl-tRNA Synthetase, Domain 1"/>
    <property type="match status" value="1"/>
</dbReference>
<comment type="subunit">
    <text evidence="10">Monomer.</text>
</comment>
<evidence type="ECO:0000313" key="15">
    <source>
        <dbReference type="Proteomes" id="UP000229390"/>
    </source>
</evidence>
<evidence type="ECO:0000313" key="14">
    <source>
        <dbReference type="EMBL" id="PIS38981.1"/>
    </source>
</evidence>
<dbReference type="InterPro" id="IPR001412">
    <property type="entry name" value="aa-tRNA-synth_I_CS"/>
</dbReference>
<feature type="short sequence motif" description="'HIGH' region" evidence="10">
    <location>
        <begin position="133"/>
        <end position="143"/>
    </location>
</feature>
<evidence type="ECO:0000256" key="11">
    <source>
        <dbReference type="RuleBase" id="RU363038"/>
    </source>
</evidence>
<dbReference type="Gene3D" id="3.30.1360.70">
    <property type="entry name" value="Arginyl tRNA synthetase N-terminal domain"/>
    <property type="match status" value="1"/>
</dbReference>
<keyword evidence="7 10" id="KW-0648">Protein biosynthesis</keyword>
<dbReference type="InterPro" id="IPR001278">
    <property type="entry name" value="Arg-tRNA-ligase"/>
</dbReference>
<reference evidence="15" key="1">
    <citation type="submission" date="2017-09" db="EMBL/GenBank/DDBJ databases">
        <title>Depth-based differentiation of microbial function through sediment-hosted aquifers and enrichment of novel symbionts in the deep terrestrial subsurface.</title>
        <authorList>
            <person name="Probst A.J."/>
            <person name="Ladd B."/>
            <person name="Jarett J.K."/>
            <person name="Geller-Mcgrath D.E."/>
            <person name="Sieber C.M.K."/>
            <person name="Emerson J.B."/>
            <person name="Anantharaman K."/>
            <person name="Thomas B.C."/>
            <person name="Malmstrom R."/>
            <person name="Stieglmeier M."/>
            <person name="Klingl A."/>
            <person name="Woyke T."/>
            <person name="Ryan C.M."/>
            <person name="Banfield J.F."/>
        </authorList>
    </citation>
    <scope>NUCLEOTIDE SEQUENCE [LARGE SCALE GENOMIC DNA]</scope>
</reference>
<dbReference type="GO" id="GO:0006420">
    <property type="term" value="P:arginyl-tRNA aminoacylation"/>
    <property type="evidence" value="ECO:0007669"/>
    <property type="project" value="UniProtKB-UniRule"/>
</dbReference>
<dbReference type="AlphaFoldDB" id="A0A2M6T0Z2"/>
<dbReference type="SMART" id="SM01016">
    <property type="entry name" value="Arg_tRNA_synt_N"/>
    <property type="match status" value="1"/>
</dbReference>
<name>A0A2M6T0Z2_9BACT</name>
<evidence type="ECO:0000256" key="3">
    <source>
        <dbReference type="ARBA" id="ARBA00022490"/>
    </source>
</evidence>
<feature type="domain" description="Arginyl tRNA synthetase N-terminal" evidence="13">
    <location>
        <begin position="6"/>
        <end position="96"/>
    </location>
</feature>
<keyword evidence="6 10" id="KW-0067">ATP-binding</keyword>
<dbReference type="Pfam" id="PF03485">
    <property type="entry name" value="Arg_tRNA_synt_N"/>
    <property type="match status" value="1"/>
</dbReference>
<dbReference type="InterPro" id="IPR035684">
    <property type="entry name" value="ArgRS_core"/>
</dbReference>
<dbReference type="SMART" id="SM00836">
    <property type="entry name" value="DALR_1"/>
    <property type="match status" value="1"/>
</dbReference>
<dbReference type="EMBL" id="PEYE01000014">
    <property type="protein sequence ID" value="PIS38981.1"/>
    <property type="molecule type" value="Genomic_DNA"/>
</dbReference>
<dbReference type="PRINTS" id="PR01038">
    <property type="entry name" value="TRNASYNTHARG"/>
</dbReference>
<dbReference type="GO" id="GO:0004814">
    <property type="term" value="F:arginine-tRNA ligase activity"/>
    <property type="evidence" value="ECO:0007669"/>
    <property type="project" value="UniProtKB-UniRule"/>
</dbReference>
<dbReference type="SUPFAM" id="SSF55190">
    <property type="entry name" value="Arginyl-tRNA synthetase (ArgRS), N-terminal 'additional' domain"/>
    <property type="match status" value="1"/>
</dbReference>
<gene>
    <name evidence="10" type="primary">argS</name>
    <name evidence="14" type="ORF">COT34_00795</name>
</gene>
<proteinExistence type="inferred from homology"/>
<evidence type="ECO:0000256" key="5">
    <source>
        <dbReference type="ARBA" id="ARBA00022741"/>
    </source>
</evidence>
<dbReference type="Pfam" id="PF05746">
    <property type="entry name" value="DALR_1"/>
    <property type="match status" value="1"/>
</dbReference>
<evidence type="ECO:0000256" key="1">
    <source>
        <dbReference type="ARBA" id="ARBA00004496"/>
    </source>
</evidence>
<evidence type="ECO:0000256" key="6">
    <source>
        <dbReference type="ARBA" id="ARBA00022840"/>
    </source>
</evidence>
<organism evidence="14 15">
    <name type="scientific">Candidatus Nealsonbacteria bacterium CG08_land_8_20_14_0_20_43_11</name>
    <dbReference type="NCBI Taxonomy" id="1974706"/>
    <lineage>
        <taxon>Bacteria</taxon>
        <taxon>Candidatus Nealsoniibacteriota</taxon>
    </lineage>
</organism>
<keyword evidence="4 10" id="KW-0436">Ligase</keyword>
<accession>A0A2M6T0Z2</accession>
<dbReference type="GO" id="GO:0005737">
    <property type="term" value="C:cytoplasm"/>
    <property type="evidence" value="ECO:0007669"/>
    <property type="project" value="UniProtKB-SubCell"/>
</dbReference>
<evidence type="ECO:0000256" key="9">
    <source>
        <dbReference type="ARBA" id="ARBA00049339"/>
    </source>
</evidence>
<comment type="caution">
    <text evidence="14">The sequence shown here is derived from an EMBL/GenBank/DDBJ whole genome shotgun (WGS) entry which is preliminary data.</text>
</comment>
<evidence type="ECO:0000256" key="10">
    <source>
        <dbReference type="HAMAP-Rule" id="MF_00123"/>
    </source>
</evidence>
<protein>
    <recommendedName>
        <fullName evidence="10">Arginine--tRNA ligase</fullName>
        <ecNumber evidence="10">6.1.1.19</ecNumber>
    </recommendedName>
    <alternativeName>
        <fullName evidence="10">Arginyl-tRNA synthetase</fullName>
        <shortName evidence="10">ArgRS</shortName>
    </alternativeName>
</protein>
<comment type="similarity">
    <text evidence="2 10 11">Belongs to the class-I aminoacyl-tRNA synthetase family.</text>
</comment>
<dbReference type="PROSITE" id="PS00178">
    <property type="entry name" value="AA_TRNA_LIGASE_I"/>
    <property type="match status" value="1"/>
</dbReference>
<dbReference type="PANTHER" id="PTHR11956">
    <property type="entry name" value="ARGINYL-TRNA SYNTHETASE"/>
    <property type="match status" value="1"/>
</dbReference>
<keyword evidence="8 10" id="KW-0030">Aminoacyl-tRNA synthetase</keyword>
<dbReference type="SUPFAM" id="SSF47323">
    <property type="entry name" value="Anticodon-binding domain of a subclass of class I aminoacyl-tRNA synthetases"/>
    <property type="match status" value="1"/>
</dbReference>
<dbReference type="FunFam" id="3.30.1360.70:FF:000003">
    <property type="entry name" value="Arginine--tRNA ligase"/>
    <property type="match status" value="1"/>
</dbReference>
<dbReference type="Pfam" id="PF00750">
    <property type="entry name" value="tRNA-synt_1d"/>
    <property type="match status" value="2"/>
</dbReference>
<dbReference type="InterPro" id="IPR008909">
    <property type="entry name" value="DALR_anticod-bd"/>
</dbReference>
<dbReference type="Gene3D" id="3.40.50.620">
    <property type="entry name" value="HUPs"/>
    <property type="match status" value="1"/>
</dbReference>
<comment type="catalytic activity">
    <reaction evidence="9 10">
        <text>tRNA(Arg) + L-arginine + ATP = L-arginyl-tRNA(Arg) + AMP + diphosphate</text>
        <dbReference type="Rhea" id="RHEA:20301"/>
        <dbReference type="Rhea" id="RHEA-COMP:9658"/>
        <dbReference type="Rhea" id="RHEA-COMP:9673"/>
        <dbReference type="ChEBI" id="CHEBI:30616"/>
        <dbReference type="ChEBI" id="CHEBI:32682"/>
        <dbReference type="ChEBI" id="CHEBI:33019"/>
        <dbReference type="ChEBI" id="CHEBI:78442"/>
        <dbReference type="ChEBI" id="CHEBI:78513"/>
        <dbReference type="ChEBI" id="CHEBI:456215"/>
        <dbReference type="EC" id="6.1.1.19"/>
    </reaction>
</comment>
<dbReference type="InterPro" id="IPR005148">
    <property type="entry name" value="Arg-tRNA-synth_N"/>
</dbReference>
<evidence type="ECO:0000256" key="2">
    <source>
        <dbReference type="ARBA" id="ARBA00005594"/>
    </source>
</evidence>
<evidence type="ECO:0000256" key="4">
    <source>
        <dbReference type="ARBA" id="ARBA00022598"/>
    </source>
</evidence>
<keyword evidence="5 10" id="KW-0547">Nucleotide-binding</keyword>
<dbReference type="PANTHER" id="PTHR11956:SF5">
    <property type="entry name" value="ARGININE--TRNA LIGASE, CYTOPLASMIC"/>
    <property type="match status" value="1"/>
</dbReference>
<dbReference type="InterPro" id="IPR009080">
    <property type="entry name" value="tRNAsynth_Ia_anticodon-bd"/>
</dbReference>
<dbReference type="InterPro" id="IPR014729">
    <property type="entry name" value="Rossmann-like_a/b/a_fold"/>
</dbReference>
<dbReference type="EC" id="6.1.1.19" evidence="10"/>
<keyword evidence="3 10" id="KW-0963">Cytoplasm</keyword>
<dbReference type="GO" id="GO:0005524">
    <property type="term" value="F:ATP binding"/>
    <property type="evidence" value="ECO:0007669"/>
    <property type="project" value="UniProtKB-UniRule"/>
</dbReference>
<evidence type="ECO:0000259" key="12">
    <source>
        <dbReference type="SMART" id="SM00836"/>
    </source>
</evidence>
<evidence type="ECO:0000256" key="7">
    <source>
        <dbReference type="ARBA" id="ARBA00022917"/>
    </source>
</evidence>
<dbReference type="Proteomes" id="UP000229390">
    <property type="component" value="Unassembled WGS sequence"/>
</dbReference>
<feature type="domain" description="DALR anticodon binding" evidence="12">
    <location>
        <begin position="416"/>
        <end position="542"/>
    </location>
</feature>
<comment type="subcellular location">
    <subcellularLocation>
        <location evidence="1 10">Cytoplasm</location>
    </subcellularLocation>
</comment>
<dbReference type="FunFam" id="1.10.730.10:FF:000008">
    <property type="entry name" value="Arginine--tRNA ligase"/>
    <property type="match status" value="1"/>
</dbReference>
<dbReference type="HAMAP" id="MF_00123">
    <property type="entry name" value="Arg_tRNA_synth"/>
    <property type="match status" value="1"/>
</dbReference>
<dbReference type="SUPFAM" id="SSF52374">
    <property type="entry name" value="Nucleotidylyl transferase"/>
    <property type="match status" value="1"/>
</dbReference>